<dbReference type="SUPFAM" id="SSF54427">
    <property type="entry name" value="NTF2-like"/>
    <property type="match status" value="1"/>
</dbReference>
<dbReference type="Pfam" id="PF12680">
    <property type="entry name" value="SnoaL_2"/>
    <property type="match status" value="1"/>
</dbReference>
<proteinExistence type="predicted"/>
<dbReference type="Gene3D" id="3.10.450.50">
    <property type="match status" value="1"/>
</dbReference>
<organism evidence="2 3">
    <name type="scientific">Micromonospora fluostatini</name>
    <dbReference type="NCBI Taxonomy" id="1629071"/>
    <lineage>
        <taxon>Bacteria</taxon>
        <taxon>Bacillati</taxon>
        <taxon>Actinomycetota</taxon>
        <taxon>Actinomycetes</taxon>
        <taxon>Micromonosporales</taxon>
        <taxon>Micromonosporaceae</taxon>
        <taxon>Micromonospora</taxon>
    </lineage>
</organism>
<dbReference type="InterPro" id="IPR032710">
    <property type="entry name" value="NTF2-like_dom_sf"/>
</dbReference>
<comment type="caution">
    <text evidence="2">The sequence shown here is derived from an EMBL/GenBank/DDBJ whole genome shotgun (WGS) entry which is preliminary data.</text>
</comment>
<evidence type="ECO:0000259" key="1">
    <source>
        <dbReference type="Pfam" id="PF12680"/>
    </source>
</evidence>
<accession>A0ABY2DF45</accession>
<dbReference type="EMBL" id="SMKE01000505">
    <property type="protein sequence ID" value="TDB91982.1"/>
    <property type="molecule type" value="Genomic_DNA"/>
</dbReference>
<evidence type="ECO:0000313" key="2">
    <source>
        <dbReference type="EMBL" id="TDB91982.1"/>
    </source>
</evidence>
<reference evidence="2 3" key="1">
    <citation type="submission" date="2019-02" db="EMBL/GenBank/DDBJ databases">
        <title>Draft genome sequences of novel Actinobacteria.</title>
        <authorList>
            <person name="Sahin N."/>
            <person name="Ay H."/>
            <person name="Saygin H."/>
        </authorList>
    </citation>
    <scope>NUCLEOTIDE SEQUENCE [LARGE SCALE GENOMIC DNA]</scope>
    <source>
        <strain evidence="2 3">JCM 30529</strain>
    </source>
</reference>
<gene>
    <name evidence="2" type="ORF">E1091_13465</name>
</gene>
<dbReference type="InterPro" id="IPR037401">
    <property type="entry name" value="SnoaL-like"/>
</dbReference>
<name>A0ABY2DF45_9ACTN</name>
<protein>
    <submittedName>
        <fullName evidence="2">Nuclear transport factor 2 family protein</fullName>
    </submittedName>
</protein>
<evidence type="ECO:0000313" key="3">
    <source>
        <dbReference type="Proteomes" id="UP000295626"/>
    </source>
</evidence>
<keyword evidence="3" id="KW-1185">Reference proteome</keyword>
<dbReference type="CDD" id="cd00531">
    <property type="entry name" value="NTF2_like"/>
    <property type="match status" value="1"/>
</dbReference>
<feature type="domain" description="SnoaL-like" evidence="1">
    <location>
        <begin position="13"/>
        <end position="112"/>
    </location>
</feature>
<dbReference type="Proteomes" id="UP000295626">
    <property type="component" value="Unassembled WGS sequence"/>
</dbReference>
<sequence length="121" mass="13650">MTPVTSATAARLVTELFAIIDGQRWDELATVLTDDCVVERPGSPALTGLERISRFYRSERPIAAGRHEPEQVIGESDVAASWGRFTGETTQGQRVEERFAETYQLRDGRIARRTTYLHRRA</sequence>